<dbReference type="PANTHER" id="PTHR45856:SF24">
    <property type="entry name" value="FUNGAL LIPASE-LIKE DOMAIN-CONTAINING PROTEIN"/>
    <property type="match status" value="1"/>
</dbReference>
<dbReference type="InterPro" id="IPR051218">
    <property type="entry name" value="Sec_MonoDiacylglyc_Lipase"/>
</dbReference>
<keyword evidence="3" id="KW-1185">Reference proteome</keyword>
<reference evidence="2 3" key="1">
    <citation type="submission" date="2024-06" db="EMBL/GenBank/DDBJ databases">
        <authorList>
            <person name="Steensen K."/>
            <person name="Seneca J."/>
            <person name="Bartlau N."/>
            <person name="Yu A.X."/>
            <person name="Polz M.F."/>
        </authorList>
    </citation>
    <scope>NUCLEOTIDE SEQUENCE [LARGE SCALE GENOMIC DNA]</scope>
    <source>
        <strain evidence="2 3">1F146</strain>
    </source>
</reference>
<dbReference type="RefSeq" id="WP_371718315.1">
    <property type="nucleotide sequence ID" value="NZ_JBGOOF010000008.1"/>
</dbReference>
<dbReference type="PANTHER" id="PTHR45856">
    <property type="entry name" value="ALPHA/BETA-HYDROLASES SUPERFAMILY PROTEIN"/>
    <property type="match status" value="1"/>
</dbReference>
<evidence type="ECO:0000259" key="1">
    <source>
        <dbReference type="Pfam" id="PF01764"/>
    </source>
</evidence>
<dbReference type="Pfam" id="PF01764">
    <property type="entry name" value="Lipase_3"/>
    <property type="match status" value="1"/>
</dbReference>
<accession>A0ABV4MG80</accession>
<gene>
    <name evidence="2" type="ORF">ACED39_07350</name>
</gene>
<dbReference type="InterPro" id="IPR002921">
    <property type="entry name" value="Fungal_lipase-type"/>
</dbReference>
<dbReference type="SUPFAM" id="SSF53474">
    <property type="entry name" value="alpha/beta-Hydrolases"/>
    <property type="match status" value="1"/>
</dbReference>
<dbReference type="EMBL" id="JBGOOS010000007">
    <property type="protein sequence ID" value="MEZ8208590.1"/>
    <property type="molecule type" value="Genomic_DNA"/>
</dbReference>
<dbReference type="InterPro" id="IPR029058">
    <property type="entry name" value="AB_hydrolase_fold"/>
</dbReference>
<name>A0ABV4MG80_9VIBR</name>
<sequence>MDSFNYCVQCNPEINWLELEFRSENDEPIDGLIVTITSHSVPSNTYTQTTSSGKVLFEDIAADEWRASVSQASLLTEVEKYPSRAEEQESPVKARAITELDAEGQKAKQYRYTTIGDFWDEAPQDEFLQEHHKGVDINASAEKAGFRLSHNQTYVFEIKALRSYMPMIVDTDKFSLVNSYTFALLSQLAYANKEYGDARNEKVPQGGHDAVLKSLREKKRPMYSADSEVTWLLDEIPYSQALKGEFYRDDTIGSEGYIFSNDDIAIIGVRGTETYFYNDDAFQLSRNKEAALMAEVSSRLPILKVTEVADGVLAAVGSPGYQDVISDINASQVSPSEFEGTYVHQGFYKYAVGLWKPIDDSVLKNHEGKKIYICGHSLGGAGALLLSSLIEDTYSPSILRLYTYGMPRTGTHSFVRRYRSLVHYRHVNNHDLVPQLPMCWMNTNSDNKCDSSLLWKYLSPTLLYLWDSLKERTMDCDEDNYQHHGDLVQLLTYSQTKHRPDDVRQVMLTEKQTHITSLTLASNKTEDSYRLAKTLNNDHIDINGYVDTITNSAADHMLGEYIPNLKQQLALILDKTMTENYQAAQNIIHQTEAKLLKAHRALKEDEMNALVMHAISRKDPAAHTRREHERTQALFAIRQELKLTEKITLNVQRVRKELDALVKTPELLPNKELLFGDKSIEIQTVKEQLQ</sequence>
<evidence type="ECO:0000313" key="3">
    <source>
        <dbReference type="Proteomes" id="UP001569151"/>
    </source>
</evidence>
<dbReference type="Proteomes" id="UP001569151">
    <property type="component" value="Unassembled WGS sequence"/>
</dbReference>
<feature type="domain" description="Fungal lipase-type" evidence="1">
    <location>
        <begin position="313"/>
        <end position="439"/>
    </location>
</feature>
<dbReference type="CDD" id="cd00519">
    <property type="entry name" value="Lipase_3"/>
    <property type="match status" value="1"/>
</dbReference>
<comment type="caution">
    <text evidence="2">The sequence shown here is derived from an EMBL/GenBank/DDBJ whole genome shotgun (WGS) entry which is preliminary data.</text>
</comment>
<protein>
    <submittedName>
        <fullName evidence="2">Lipase</fullName>
    </submittedName>
</protein>
<organism evidence="2 3">
    <name type="scientific">Vibrio bivalvicida</name>
    <dbReference type="NCBI Taxonomy" id="1276888"/>
    <lineage>
        <taxon>Bacteria</taxon>
        <taxon>Pseudomonadati</taxon>
        <taxon>Pseudomonadota</taxon>
        <taxon>Gammaproteobacteria</taxon>
        <taxon>Vibrionales</taxon>
        <taxon>Vibrionaceae</taxon>
        <taxon>Vibrio</taxon>
        <taxon>Vibrio oreintalis group</taxon>
    </lineage>
</organism>
<dbReference type="Gene3D" id="3.40.50.1820">
    <property type="entry name" value="alpha/beta hydrolase"/>
    <property type="match status" value="1"/>
</dbReference>
<proteinExistence type="predicted"/>
<evidence type="ECO:0000313" key="2">
    <source>
        <dbReference type="EMBL" id="MEZ8208590.1"/>
    </source>
</evidence>